<accession>A0ABP7BS60</accession>
<dbReference type="PANTHER" id="PTHR40053">
    <property type="entry name" value="SPORULATION-CONTROL PROTEIN SPO0M"/>
    <property type="match status" value="1"/>
</dbReference>
<comment type="caution">
    <text evidence="1">The sequence shown here is derived from an EMBL/GenBank/DDBJ whole genome shotgun (WGS) entry which is preliminary data.</text>
</comment>
<dbReference type="Pfam" id="PF07070">
    <property type="entry name" value="Spo0M"/>
    <property type="match status" value="1"/>
</dbReference>
<protein>
    <submittedName>
        <fullName evidence="1">Sporulation protein</fullName>
    </submittedName>
</protein>
<dbReference type="InterPro" id="IPR009776">
    <property type="entry name" value="Spore_0_M"/>
</dbReference>
<keyword evidence="2" id="KW-1185">Reference proteome</keyword>
<dbReference type="RefSeq" id="WP_344878545.1">
    <property type="nucleotide sequence ID" value="NZ_BAAAZP010000072.1"/>
</dbReference>
<name>A0ABP7BS60_9ACTN</name>
<evidence type="ECO:0000313" key="2">
    <source>
        <dbReference type="Proteomes" id="UP001500902"/>
    </source>
</evidence>
<proteinExistence type="predicted"/>
<evidence type="ECO:0000313" key="1">
    <source>
        <dbReference type="EMBL" id="GAA3668609.1"/>
    </source>
</evidence>
<dbReference type="Proteomes" id="UP001500902">
    <property type="component" value="Unassembled WGS sequence"/>
</dbReference>
<sequence length="264" mass="28420">MVFKRLRDAFGAGAPSIVVILNTPRTQPGGMLSGEARLKGGEFDAALDRIGLGLITFPGPALTEGEEFAQTRISGPLVVRQGEERAFEFQVAVPWETPISEIGGRHLPGMALGVRAEVATTTVVDQADPDLVAVRPLPSQSRVLQAFARLGFPFKAAALQTGGPDSGHRELPFHQKIEFFPPSHHTGIVHGIELAFVPSFDGLDVVLEADQLGGRLSSGAQRFRLTHEEALRTDWPSVIDRWLAGLAHHVRGVDRGPGRGRPVT</sequence>
<gene>
    <name evidence="1" type="ORF">GCM10022224_035970</name>
</gene>
<dbReference type="EMBL" id="BAAAZP010000072">
    <property type="protein sequence ID" value="GAA3668609.1"/>
    <property type="molecule type" value="Genomic_DNA"/>
</dbReference>
<reference evidence="2" key="1">
    <citation type="journal article" date="2019" name="Int. J. Syst. Evol. Microbiol.">
        <title>The Global Catalogue of Microorganisms (GCM) 10K type strain sequencing project: providing services to taxonomists for standard genome sequencing and annotation.</title>
        <authorList>
            <consortium name="The Broad Institute Genomics Platform"/>
            <consortium name="The Broad Institute Genome Sequencing Center for Infectious Disease"/>
            <person name="Wu L."/>
            <person name="Ma J."/>
        </authorList>
    </citation>
    <scope>NUCLEOTIDE SEQUENCE [LARGE SCALE GENOMIC DNA]</scope>
    <source>
        <strain evidence="2">JCM 16904</strain>
    </source>
</reference>
<dbReference type="PANTHER" id="PTHR40053:SF1">
    <property type="entry name" value="SPORULATION-CONTROL PROTEIN SPO0M"/>
    <property type="match status" value="1"/>
</dbReference>
<organism evidence="1 2">
    <name type="scientific">Nonomuraea antimicrobica</name>
    <dbReference type="NCBI Taxonomy" id="561173"/>
    <lineage>
        <taxon>Bacteria</taxon>
        <taxon>Bacillati</taxon>
        <taxon>Actinomycetota</taxon>
        <taxon>Actinomycetes</taxon>
        <taxon>Streptosporangiales</taxon>
        <taxon>Streptosporangiaceae</taxon>
        <taxon>Nonomuraea</taxon>
    </lineage>
</organism>